<dbReference type="PANTHER" id="PTHR22574">
    <property type="match status" value="1"/>
</dbReference>
<dbReference type="PANTHER" id="PTHR22574:SF15">
    <property type="entry name" value="GOLGI-ASSOCIATED RAB2 INTERACTOR PROTEIN 4"/>
    <property type="match status" value="1"/>
</dbReference>
<dbReference type="Pfam" id="PF12480">
    <property type="entry name" value="GARIL_Rab2_bd"/>
    <property type="match status" value="1"/>
</dbReference>
<evidence type="ECO:0000259" key="3">
    <source>
        <dbReference type="Pfam" id="PF12480"/>
    </source>
</evidence>
<dbReference type="KEGG" id="lve:103071522"/>
<evidence type="ECO:0000256" key="2">
    <source>
        <dbReference type="SAM" id="MobiDB-lite"/>
    </source>
</evidence>
<feature type="region of interest" description="Disordered" evidence="2">
    <location>
        <begin position="600"/>
        <end position="620"/>
    </location>
</feature>
<dbReference type="OrthoDB" id="9942703at2759"/>
<sequence>MSGDSLLPYHTAQSSTGVGLFNVTTGKLQQQLRKGEYDIFKYAPIFESDFIQITKRGDLMDVHNCVCTVTVGITSSSPVLPLPDTMLLARWATGGEEHTEHSQAAKGKSHEAAKTLELTRLLPLTFVRISTHNREKQQLRVKFATGRSWYLQLCAPLDAQEDLFTSWEELIYLLRPPVEGHSRTYAVPAWDMICMPVFEEEEDGRSPAVEDFQGKWDRDQVSICSLHTCSELAGATSAAFAGGEGIQLDSHKPDTMPDVATAKAKPTALDKASASRATTKVETAGVAGGTAAGALSVAVIKSPAPEEQSMATAATASNGPGGSKTNIATGGTARTSLRSRKTVLRTIQGYASSTSTSLSPEAGMTVVGAEPTSKTAEGRADEEDEGTLISTLPQEGKVSEQDGSSQRVSQARKGRRERREHWGEDRALTSPSLCSSVESHHKAVENKTIQKAAGPCSGGRRATRDDQRDKGHGSPGVSEQGTAHKGISRAPITNESRTSHKSGESLTTASSGPTTERLSRISSFFRNVRGSLTTKTVASSHDKHVSILAKPVEGTQMEAIVETAESGQGLEITGSVTSETMEPVSVEAHQQDLELGAAKGTRAQGNTPGEPISASLLQFK</sequence>
<protein>
    <submittedName>
        <fullName evidence="5">Protein FAM71A-like</fullName>
    </submittedName>
</protein>
<evidence type="ECO:0000313" key="5">
    <source>
        <dbReference type="RefSeq" id="XP_007466265.1"/>
    </source>
</evidence>
<name>A0A340Y466_LIPVE</name>
<reference evidence="5" key="1">
    <citation type="submission" date="2025-08" db="UniProtKB">
        <authorList>
            <consortium name="RefSeq"/>
        </authorList>
    </citation>
    <scope>IDENTIFICATION</scope>
</reference>
<dbReference type="AlphaFoldDB" id="A0A340Y466"/>
<dbReference type="GeneID" id="103071522"/>
<evidence type="ECO:0000313" key="4">
    <source>
        <dbReference type="Proteomes" id="UP000265300"/>
    </source>
</evidence>
<feature type="compositionally biased region" description="Polar residues" evidence="2">
    <location>
        <begin position="309"/>
        <end position="336"/>
    </location>
</feature>
<dbReference type="InParanoid" id="A0A340Y466"/>
<comment type="similarity">
    <text evidence="1">Belongs to the GARIN family.</text>
</comment>
<feature type="compositionally biased region" description="Basic and acidic residues" evidence="2">
    <location>
        <begin position="462"/>
        <end position="472"/>
    </location>
</feature>
<dbReference type="Proteomes" id="UP000265300">
    <property type="component" value="Unplaced"/>
</dbReference>
<accession>A0A340Y466</accession>
<feature type="domain" description="Golgi associated RAB2 interactor protein-like Rab2B-binding" evidence="3">
    <location>
        <begin position="115"/>
        <end position="183"/>
    </location>
</feature>
<dbReference type="GO" id="GO:0005634">
    <property type="term" value="C:nucleus"/>
    <property type="evidence" value="ECO:0007669"/>
    <property type="project" value="TreeGrafter"/>
</dbReference>
<gene>
    <name evidence="5" type="primary">LOC103071522</name>
</gene>
<feature type="compositionally biased region" description="Polar residues" evidence="2">
    <location>
        <begin position="349"/>
        <end position="359"/>
    </location>
</feature>
<keyword evidence="4" id="KW-1185">Reference proteome</keyword>
<dbReference type="InterPro" id="IPR022168">
    <property type="entry name" value="GARIL-like_Rab2B-bd"/>
</dbReference>
<dbReference type="RefSeq" id="XP_007466265.1">
    <property type="nucleotide sequence ID" value="XM_007466203.1"/>
</dbReference>
<dbReference type="STRING" id="118797.A0A340Y466"/>
<feature type="region of interest" description="Disordered" evidence="2">
    <location>
        <begin position="308"/>
        <end position="518"/>
    </location>
</feature>
<feature type="compositionally biased region" description="Polar residues" evidence="2">
    <location>
        <begin position="504"/>
        <end position="518"/>
    </location>
</feature>
<organism evidence="4 5">
    <name type="scientific">Lipotes vexillifer</name>
    <name type="common">Yangtze river dolphin</name>
    <dbReference type="NCBI Taxonomy" id="118797"/>
    <lineage>
        <taxon>Eukaryota</taxon>
        <taxon>Metazoa</taxon>
        <taxon>Chordata</taxon>
        <taxon>Craniata</taxon>
        <taxon>Vertebrata</taxon>
        <taxon>Euteleostomi</taxon>
        <taxon>Mammalia</taxon>
        <taxon>Eutheria</taxon>
        <taxon>Laurasiatheria</taxon>
        <taxon>Artiodactyla</taxon>
        <taxon>Whippomorpha</taxon>
        <taxon>Cetacea</taxon>
        <taxon>Odontoceti</taxon>
        <taxon>Lipotidae</taxon>
        <taxon>Lipotes</taxon>
    </lineage>
</organism>
<feature type="compositionally biased region" description="Basic and acidic residues" evidence="2">
    <location>
        <begin position="417"/>
        <end position="427"/>
    </location>
</feature>
<evidence type="ECO:0000256" key="1">
    <source>
        <dbReference type="ARBA" id="ARBA00038379"/>
    </source>
</evidence>
<proteinExistence type="inferred from homology"/>